<evidence type="ECO:0000313" key="3">
    <source>
        <dbReference type="Proteomes" id="UP000182486"/>
    </source>
</evidence>
<evidence type="ECO:0000259" key="1">
    <source>
        <dbReference type="Pfam" id="PF18395"/>
    </source>
</evidence>
<reference evidence="2 3" key="1">
    <citation type="submission" date="2016-09" db="EMBL/GenBank/DDBJ databases">
        <title>Couchioplanes caeruleus draft genome sequence.</title>
        <authorList>
            <person name="Sheehan J."/>
            <person name="Caffrey P."/>
        </authorList>
    </citation>
    <scope>NUCLEOTIDE SEQUENCE [LARGE SCALE GENOMIC DNA]</scope>
    <source>
        <strain evidence="2 3">DSM 43634</strain>
    </source>
</reference>
<feature type="domain" description="Cas3 C-terminal" evidence="1">
    <location>
        <begin position="3"/>
        <end position="81"/>
    </location>
</feature>
<gene>
    <name evidence="2" type="ORF">BG844_22285</name>
</gene>
<comment type="caution">
    <text evidence="2">The sequence shown here is derived from an EMBL/GenBank/DDBJ whole genome shotgun (WGS) entry which is preliminary data.</text>
</comment>
<dbReference type="Pfam" id="PF18395">
    <property type="entry name" value="Cas3_C"/>
    <property type="match status" value="1"/>
</dbReference>
<dbReference type="Proteomes" id="UP000182486">
    <property type="component" value="Unassembled WGS sequence"/>
</dbReference>
<sequence>MDTVPPPGMARAIASCAVSLPAVMVSGPAMDRVIAELAGRNSVKAWEKDPWLGGELFLDLDSGGDAEVAGFRVHDDRDDGLARRPYDTARVNSLCR</sequence>
<dbReference type="InterPro" id="IPR041372">
    <property type="entry name" value="Cas3_C"/>
</dbReference>
<name>A0A1K0GIR6_9ACTN</name>
<organism evidence="2 3">
    <name type="scientific">Couchioplanes caeruleus subsp. caeruleus</name>
    <dbReference type="NCBI Taxonomy" id="56427"/>
    <lineage>
        <taxon>Bacteria</taxon>
        <taxon>Bacillati</taxon>
        <taxon>Actinomycetota</taxon>
        <taxon>Actinomycetes</taxon>
        <taxon>Micromonosporales</taxon>
        <taxon>Micromonosporaceae</taxon>
        <taxon>Couchioplanes</taxon>
    </lineage>
</organism>
<evidence type="ECO:0000313" key="2">
    <source>
        <dbReference type="EMBL" id="OJF12142.1"/>
    </source>
</evidence>
<keyword evidence="3" id="KW-1185">Reference proteome</keyword>
<accession>A0A1K0GIR6</accession>
<dbReference type="EMBL" id="MEIA01000236">
    <property type="protein sequence ID" value="OJF12142.1"/>
    <property type="molecule type" value="Genomic_DNA"/>
</dbReference>
<protein>
    <recommendedName>
        <fullName evidence="1">Cas3 C-terminal domain-containing protein</fullName>
    </recommendedName>
</protein>
<dbReference type="AlphaFoldDB" id="A0A1K0GIR6"/>
<proteinExistence type="predicted"/>